<evidence type="ECO:0000313" key="2">
    <source>
        <dbReference type="EMBL" id="KAJ7783498.1"/>
    </source>
</evidence>
<feature type="compositionally biased region" description="Basic and acidic residues" evidence="1">
    <location>
        <begin position="103"/>
        <end position="126"/>
    </location>
</feature>
<gene>
    <name evidence="2" type="ORF">DFH07DRAFT_948515</name>
</gene>
<proteinExistence type="predicted"/>
<organism evidence="2 3">
    <name type="scientific">Mycena maculata</name>
    <dbReference type="NCBI Taxonomy" id="230809"/>
    <lineage>
        <taxon>Eukaryota</taxon>
        <taxon>Fungi</taxon>
        <taxon>Dikarya</taxon>
        <taxon>Basidiomycota</taxon>
        <taxon>Agaricomycotina</taxon>
        <taxon>Agaricomycetes</taxon>
        <taxon>Agaricomycetidae</taxon>
        <taxon>Agaricales</taxon>
        <taxon>Marasmiineae</taxon>
        <taxon>Mycenaceae</taxon>
        <taxon>Mycena</taxon>
    </lineage>
</organism>
<accession>A0AAD7P1A4</accession>
<dbReference type="AlphaFoldDB" id="A0AAD7P1A4"/>
<feature type="region of interest" description="Disordered" evidence="1">
    <location>
        <begin position="1"/>
        <end position="65"/>
    </location>
</feature>
<protein>
    <submittedName>
        <fullName evidence="2">Uncharacterized protein</fullName>
    </submittedName>
</protein>
<sequence length="337" mass="35564">MASQQPEDSPKKKTSRTEAAKDAPSRLNPERSYASPNWGRRKLTGNHLTQEDSKEDDDPFHAPASDRLMNLFLEVREPLANRHGDHREIQNADNTVSPTRGLETGRDSTDVESLDEREPGEIREGVHAGTATPTKPPTPAHNGDHDCANKTPGKGKGRALDEHAPVIHHVAPMLEAEDPRLTASAMDVPHAHLNAESGSGGADAALEGNTPSTEHAPAEQASPAADGEIPTQTHAAAPPPAAEAARGEDVPMGNTPAGQHAMPNPHTNDAMEQDTPGPDGLAAHYGSEVIEAAQAAAAVQAAGRLPDPHPFAFDNVNQAMQAQRDAAMEDIAPNNPT</sequence>
<comment type="caution">
    <text evidence="2">The sequence shown here is derived from an EMBL/GenBank/DDBJ whole genome shotgun (WGS) entry which is preliminary data.</text>
</comment>
<dbReference type="EMBL" id="JARJLG010000002">
    <property type="protein sequence ID" value="KAJ7783498.1"/>
    <property type="molecule type" value="Genomic_DNA"/>
</dbReference>
<feature type="compositionally biased region" description="Basic and acidic residues" evidence="1">
    <location>
        <begin position="8"/>
        <end position="24"/>
    </location>
</feature>
<feature type="region of interest" description="Disordered" evidence="1">
    <location>
        <begin position="79"/>
        <end position="159"/>
    </location>
</feature>
<evidence type="ECO:0000313" key="3">
    <source>
        <dbReference type="Proteomes" id="UP001215280"/>
    </source>
</evidence>
<name>A0AAD7P1A4_9AGAR</name>
<reference evidence="2" key="1">
    <citation type="submission" date="2023-03" db="EMBL/GenBank/DDBJ databases">
        <title>Massive genome expansion in bonnet fungi (Mycena s.s.) driven by repeated elements and novel gene families across ecological guilds.</title>
        <authorList>
            <consortium name="Lawrence Berkeley National Laboratory"/>
            <person name="Harder C.B."/>
            <person name="Miyauchi S."/>
            <person name="Viragh M."/>
            <person name="Kuo A."/>
            <person name="Thoen E."/>
            <person name="Andreopoulos B."/>
            <person name="Lu D."/>
            <person name="Skrede I."/>
            <person name="Drula E."/>
            <person name="Henrissat B."/>
            <person name="Morin E."/>
            <person name="Kohler A."/>
            <person name="Barry K."/>
            <person name="LaButti K."/>
            <person name="Morin E."/>
            <person name="Salamov A."/>
            <person name="Lipzen A."/>
            <person name="Mereny Z."/>
            <person name="Hegedus B."/>
            <person name="Baldrian P."/>
            <person name="Stursova M."/>
            <person name="Weitz H."/>
            <person name="Taylor A."/>
            <person name="Grigoriev I.V."/>
            <person name="Nagy L.G."/>
            <person name="Martin F."/>
            <person name="Kauserud H."/>
        </authorList>
    </citation>
    <scope>NUCLEOTIDE SEQUENCE</scope>
    <source>
        <strain evidence="2">CBHHK188m</strain>
    </source>
</reference>
<feature type="region of interest" description="Disordered" evidence="1">
    <location>
        <begin position="309"/>
        <end position="337"/>
    </location>
</feature>
<dbReference type="Proteomes" id="UP001215280">
    <property type="component" value="Unassembled WGS sequence"/>
</dbReference>
<feature type="compositionally biased region" description="Basic and acidic residues" evidence="1">
    <location>
        <begin position="79"/>
        <end position="90"/>
    </location>
</feature>
<evidence type="ECO:0000256" key="1">
    <source>
        <dbReference type="SAM" id="MobiDB-lite"/>
    </source>
</evidence>
<keyword evidence="3" id="KW-1185">Reference proteome</keyword>
<feature type="region of interest" description="Disordered" evidence="1">
    <location>
        <begin position="192"/>
        <end position="283"/>
    </location>
</feature>